<dbReference type="RefSeq" id="WP_282516369.1">
    <property type="nucleotide sequence ID" value="NZ_JASCIR010000034.1"/>
</dbReference>
<sequence length="340" mass="37312">MLRTLLIGLGRAGTGLHLPVLHRARTTRPELFADRPVVGVDPAHLATASGLHVVDSLRAARRTLDPDRTVVHLCTPPAVRGTLLGEAARLGFWRFVVEKPLATDRAALRRVLDVVDEHGLHVRVVSPWLHSALTGRIAELAGDPAGIRAVTVTQHKSRFRRTLTNSGHTDAFQVEIPHALGVLLRLLGDADVHTATCTDLRYGGDVVPYMGGARLTLSHATGLHSRIDCDLTSPVRRRRITVATAAGTRLVGHYPVTQDDDIAQLDVDQHGRTTRELITDDALLRCLTHAYRAFAEDRPYADELRLHTRTAELLDDARHLALATPTRTRTRHQEAAHHAG</sequence>
<dbReference type="InterPro" id="IPR000683">
    <property type="entry name" value="Gfo/Idh/MocA-like_OxRdtase_N"/>
</dbReference>
<protein>
    <submittedName>
        <fullName evidence="2">Gfo/Idh/MocA family oxidoreductase</fullName>
    </submittedName>
</protein>
<keyword evidence="3" id="KW-1185">Reference proteome</keyword>
<dbReference type="EMBL" id="JASCIR010000034">
    <property type="protein sequence ID" value="MDI3389895.1"/>
    <property type="molecule type" value="Genomic_DNA"/>
</dbReference>
<evidence type="ECO:0000313" key="2">
    <source>
        <dbReference type="EMBL" id="MDI3389895.1"/>
    </source>
</evidence>
<gene>
    <name evidence="2" type="ORF">QIS99_27430</name>
</gene>
<organism evidence="2 3">
    <name type="scientific">Streptomyces solicavernae</name>
    <dbReference type="NCBI Taxonomy" id="3043614"/>
    <lineage>
        <taxon>Bacteria</taxon>
        <taxon>Bacillati</taxon>
        <taxon>Actinomycetota</taxon>
        <taxon>Actinomycetes</taxon>
        <taxon>Kitasatosporales</taxon>
        <taxon>Streptomycetaceae</taxon>
        <taxon>Streptomyces</taxon>
    </lineage>
</organism>
<accession>A0ABT6RZY9</accession>
<proteinExistence type="predicted"/>
<feature type="domain" description="Gfo/Idh/MocA-like oxidoreductase N-terminal" evidence="1">
    <location>
        <begin position="3"/>
        <end position="124"/>
    </location>
</feature>
<dbReference type="Gene3D" id="3.40.50.720">
    <property type="entry name" value="NAD(P)-binding Rossmann-like Domain"/>
    <property type="match status" value="1"/>
</dbReference>
<dbReference type="SUPFAM" id="SSF51735">
    <property type="entry name" value="NAD(P)-binding Rossmann-fold domains"/>
    <property type="match status" value="1"/>
</dbReference>
<evidence type="ECO:0000259" key="1">
    <source>
        <dbReference type="Pfam" id="PF01408"/>
    </source>
</evidence>
<dbReference type="Proteomes" id="UP001224661">
    <property type="component" value="Unassembled WGS sequence"/>
</dbReference>
<evidence type="ECO:0000313" key="3">
    <source>
        <dbReference type="Proteomes" id="UP001224661"/>
    </source>
</evidence>
<dbReference type="InterPro" id="IPR036291">
    <property type="entry name" value="NAD(P)-bd_dom_sf"/>
</dbReference>
<comment type="caution">
    <text evidence="2">The sequence shown here is derived from an EMBL/GenBank/DDBJ whole genome shotgun (WGS) entry which is preliminary data.</text>
</comment>
<name>A0ABT6RZY9_9ACTN</name>
<dbReference type="Pfam" id="PF01408">
    <property type="entry name" value="GFO_IDH_MocA"/>
    <property type="match status" value="1"/>
</dbReference>
<reference evidence="2 3" key="1">
    <citation type="submission" date="2023-05" db="EMBL/GenBank/DDBJ databases">
        <title>Draft genome sequence of Streptomyces sp. B-S-A8 isolated from a cave soil in Thailand.</title>
        <authorList>
            <person name="Chamroensaksri N."/>
            <person name="Muangham S."/>
        </authorList>
    </citation>
    <scope>NUCLEOTIDE SEQUENCE [LARGE SCALE GENOMIC DNA]</scope>
    <source>
        <strain evidence="2 3">B-S-A8</strain>
    </source>
</reference>